<keyword evidence="2" id="KW-1185">Reference proteome</keyword>
<comment type="caution">
    <text evidence="1">The sequence shown here is derived from an EMBL/GenBank/DDBJ whole genome shotgun (WGS) entry which is preliminary data.</text>
</comment>
<proteinExistence type="predicted"/>
<gene>
    <name evidence="1" type="ORF">BDR25DRAFT_372351</name>
</gene>
<reference evidence="1" key="1">
    <citation type="journal article" date="2020" name="Stud. Mycol.">
        <title>101 Dothideomycetes genomes: a test case for predicting lifestyles and emergence of pathogens.</title>
        <authorList>
            <person name="Haridas S."/>
            <person name="Albert R."/>
            <person name="Binder M."/>
            <person name="Bloem J."/>
            <person name="Labutti K."/>
            <person name="Salamov A."/>
            <person name="Andreopoulos B."/>
            <person name="Baker S."/>
            <person name="Barry K."/>
            <person name="Bills G."/>
            <person name="Bluhm B."/>
            <person name="Cannon C."/>
            <person name="Castanera R."/>
            <person name="Culley D."/>
            <person name="Daum C."/>
            <person name="Ezra D."/>
            <person name="Gonzalez J."/>
            <person name="Henrissat B."/>
            <person name="Kuo A."/>
            <person name="Liang C."/>
            <person name="Lipzen A."/>
            <person name="Lutzoni F."/>
            <person name="Magnuson J."/>
            <person name="Mondo S."/>
            <person name="Nolan M."/>
            <person name="Ohm R."/>
            <person name="Pangilinan J."/>
            <person name="Park H.-J."/>
            <person name="Ramirez L."/>
            <person name="Alfaro M."/>
            <person name="Sun H."/>
            <person name="Tritt A."/>
            <person name="Yoshinaga Y."/>
            <person name="Zwiers L.-H."/>
            <person name="Turgeon B."/>
            <person name="Goodwin S."/>
            <person name="Spatafora J."/>
            <person name="Crous P."/>
            <person name="Grigoriev I."/>
        </authorList>
    </citation>
    <scope>NUCLEOTIDE SEQUENCE</scope>
    <source>
        <strain evidence="1">ATCC 200398</strain>
    </source>
</reference>
<evidence type="ECO:0000313" key="1">
    <source>
        <dbReference type="EMBL" id="KAF2469161.1"/>
    </source>
</evidence>
<sequence length="208" mass="23388">MAMVRDPAFWRRFSVAVHLDEEAAQRSELKHSYVTPLPSPLSSPCTSTVSARKSPIIVATTPLEFNKEMEVEIEIQSEPASPTISYKSNRTPSTHSKHLPEHHPSPPRSPPTAFFPCPKSPPNSHSHPIRHLHNPSTLTLGLSGRPPSAFKFWTIVTADGSHRESWLEQQRKKKSKRTCMCWIFWLVFMGLVAGIVIVVLWLKGRGVI</sequence>
<name>A0ACB6QSK4_9PLEO</name>
<protein>
    <submittedName>
        <fullName evidence="1">Uncharacterized protein</fullName>
    </submittedName>
</protein>
<organism evidence="1 2">
    <name type="scientific">Lindgomyces ingoldianus</name>
    <dbReference type="NCBI Taxonomy" id="673940"/>
    <lineage>
        <taxon>Eukaryota</taxon>
        <taxon>Fungi</taxon>
        <taxon>Dikarya</taxon>
        <taxon>Ascomycota</taxon>
        <taxon>Pezizomycotina</taxon>
        <taxon>Dothideomycetes</taxon>
        <taxon>Pleosporomycetidae</taxon>
        <taxon>Pleosporales</taxon>
        <taxon>Lindgomycetaceae</taxon>
        <taxon>Lindgomyces</taxon>
    </lineage>
</organism>
<dbReference type="EMBL" id="MU003513">
    <property type="protein sequence ID" value="KAF2469161.1"/>
    <property type="molecule type" value="Genomic_DNA"/>
</dbReference>
<dbReference type="Proteomes" id="UP000799755">
    <property type="component" value="Unassembled WGS sequence"/>
</dbReference>
<accession>A0ACB6QSK4</accession>
<evidence type="ECO:0000313" key="2">
    <source>
        <dbReference type="Proteomes" id="UP000799755"/>
    </source>
</evidence>